<dbReference type="AlphaFoldDB" id="A0A6M3IHA6"/>
<evidence type="ECO:0000256" key="1">
    <source>
        <dbReference type="SAM" id="Phobius"/>
    </source>
</evidence>
<protein>
    <submittedName>
        <fullName evidence="2">Uncharacterized protein</fullName>
    </submittedName>
</protein>
<dbReference type="EMBL" id="MT141245">
    <property type="protein sequence ID" value="QJA56910.1"/>
    <property type="molecule type" value="Genomic_DNA"/>
</dbReference>
<keyword evidence="1" id="KW-0472">Membrane</keyword>
<evidence type="ECO:0000313" key="2">
    <source>
        <dbReference type="EMBL" id="QJA56910.1"/>
    </source>
</evidence>
<accession>A0A6M3IHA6</accession>
<keyword evidence="1" id="KW-1133">Transmembrane helix</keyword>
<keyword evidence="1" id="KW-0812">Transmembrane</keyword>
<feature type="transmembrane region" description="Helical" evidence="1">
    <location>
        <begin position="12"/>
        <end position="31"/>
    </location>
</feature>
<organism evidence="2">
    <name type="scientific">viral metagenome</name>
    <dbReference type="NCBI Taxonomy" id="1070528"/>
    <lineage>
        <taxon>unclassified sequences</taxon>
        <taxon>metagenomes</taxon>
        <taxon>organismal metagenomes</taxon>
    </lineage>
</organism>
<gene>
    <name evidence="2" type="ORF">MM415B01769_0001</name>
</gene>
<sequence>MNFLDWVKKYLVVIAFLFGVATGILTMYYGFNSRLDTIDFKLEIIKEQQQKEYENIYDVLHLQRVHINKIKPGE</sequence>
<reference evidence="2" key="1">
    <citation type="submission" date="2020-03" db="EMBL/GenBank/DDBJ databases">
        <title>The deep terrestrial virosphere.</title>
        <authorList>
            <person name="Holmfeldt K."/>
            <person name="Nilsson E."/>
            <person name="Simone D."/>
            <person name="Lopez-Fernandez M."/>
            <person name="Wu X."/>
            <person name="de Brujin I."/>
            <person name="Lundin D."/>
            <person name="Andersson A."/>
            <person name="Bertilsson S."/>
            <person name="Dopson M."/>
        </authorList>
    </citation>
    <scope>NUCLEOTIDE SEQUENCE</scope>
    <source>
        <strain evidence="2">MM415B01769</strain>
    </source>
</reference>
<name>A0A6M3IHA6_9ZZZZ</name>
<proteinExistence type="predicted"/>